<gene>
    <name evidence="4" type="ORF">PACLA_8A038252</name>
</gene>
<keyword evidence="3" id="KW-0472">Membrane</keyword>
<comment type="caution">
    <text evidence="4">The sequence shown here is derived from an EMBL/GenBank/DDBJ whole genome shotgun (WGS) entry which is preliminary data.</text>
</comment>
<dbReference type="PROSITE" id="PS01186">
    <property type="entry name" value="EGF_2"/>
    <property type="match status" value="1"/>
</dbReference>
<proteinExistence type="predicted"/>
<dbReference type="InterPro" id="IPR000742">
    <property type="entry name" value="EGF"/>
</dbReference>
<keyword evidence="5" id="KW-1185">Reference proteome</keyword>
<dbReference type="CDD" id="cd00053">
    <property type="entry name" value="EGF"/>
    <property type="match status" value="1"/>
</dbReference>
<evidence type="ECO:0000256" key="3">
    <source>
        <dbReference type="SAM" id="Phobius"/>
    </source>
</evidence>
<accession>A0A6S7GVH6</accession>
<name>A0A6S7GVH6_PARCT</name>
<dbReference type="Gene3D" id="2.10.25.10">
    <property type="entry name" value="Laminin"/>
    <property type="match status" value="1"/>
</dbReference>
<keyword evidence="3" id="KW-0812">Transmembrane</keyword>
<comment type="caution">
    <text evidence="1">Lacks conserved residue(s) required for the propagation of feature annotation.</text>
</comment>
<dbReference type="EMBL" id="CACRXK020001330">
    <property type="protein sequence ID" value="CAB3988471.1"/>
    <property type="molecule type" value="Genomic_DNA"/>
</dbReference>
<evidence type="ECO:0000313" key="4">
    <source>
        <dbReference type="EMBL" id="CAB3988471.1"/>
    </source>
</evidence>
<evidence type="ECO:0000256" key="2">
    <source>
        <dbReference type="SAM" id="MobiDB-lite"/>
    </source>
</evidence>
<reference evidence="4" key="1">
    <citation type="submission" date="2020-04" db="EMBL/GenBank/DDBJ databases">
        <authorList>
            <person name="Alioto T."/>
            <person name="Alioto T."/>
            <person name="Gomez Garrido J."/>
        </authorList>
    </citation>
    <scope>NUCLEOTIDE SEQUENCE</scope>
    <source>
        <strain evidence="4">A484AB</strain>
    </source>
</reference>
<feature type="transmembrane region" description="Helical" evidence="3">
    <location>
        <begin position="772"/>
        <end position="794"/>
    </location>
</feature>
<feature type="region of interest" description="Disordered" evidence="2">
    <location>
        <begin position="722"/>
        <end position="770"/>
    </location>
</feature>
<feature type="compositionally biased region" description="Polar residues" evidence="2">
    <location>
        <begin position="746"/>
        <end position="770"/>
    </location>
</feature>
<dbReference type="OrthoDB" id="10567143at2759"/>
<feature type="region of interest" description="Disordered" evidence="2">
    <location>
        <begin position="816"/>
        <end position="906"/>
    </location>
</feature>
<dbReference type="PROSITE" id="PS50026">
    <property type="entry name" value="EGF_3"/>
    <property type="match status" value="1"/>
</dbReference>
<evidence type="ECO:0000256" key="1">
    <source>
        <dbReference type="PROSITE-ProRule" id="PRU00076"/>
    </source>
</evidence>
<keyword evidence="3" id="KW-1133">Transmembrane helix</keyword>
<organism evidence="4 5">
    <name type="scientific">Paramuricea clavata</name>
    <name type="common">Red gorgonian</name>
    <name type="synonym">Violescent sea-whip</name>
    <dbReference type="NCBI Taxonomy" id="317549"/>
    <lineage>
        <taxon>Eukaryota</taxon>
        <taxon>Metazoa</taxon>
        <taxon>Cnidaria</taxon>
        <taxon>Anthozoa</taxon>
        <taxon>Octocorallia</taxon>
        <taxon>Malacalcyonacea</taxon>
        <taxon>Plexauridae</taxon>
        <taxon>Paramuricea</taxon>
    </lineage>
</organism>
<keyword evidence="1" id="KW-0245">EGF-like domain</keyword>
<feature type="compositionally biased region" description="Low complexity" evidence="2">
    <location>
        <begin position="727"/>
        <end position="745"/>
    </location>
</feature>
<sequence length="1012" mass="113629">MPLFEMLVKDLPQDTTKFVTSTSGGSGRGSGDSYETLTAYFSKLRLLDSWKANPVLLSLNQILEQEIAIAIVDAIDLHDANILISKNLIGYNCTRWCYNVSVPAILDVTGWTEDRLNGKVRPIVRIGNIHNAILKTIEERFCCNMTKIAMRLKLVNGVNLTAAYINIWEMFVPYIIAAAIQCKANALEVTRKGLIDLLRIDWKTLRSYDLNEIDRYVFSAYEDILRRKKLFETKSITTAALGTFNHWRNTTMAQFADIVSQFLPLDLEILYQWQPSQRFAIENVPMSIFESGCSNISFTDPLLALSRTLFGSYNKLPSCEVAVLLSRSLNEIEKKFAVVVSDQNVLEIFRNVSTKSSWFDIYELLQLKLDHGIWMETPTLSQISAFTRNVSIPIAIWNIKKFNTSSTLNVIMRSNYLSFLTKLLTTYGYTSSSIGQAVGITESQLNSLTIQEAHRLIIMSIQTRYSINDLASLLGINGVDTHVLVNLPSFEWDRVVTVAVKHAFEHAANAFSVYLSKGGVKITTVEGWFPAIQIFPSARYHDEKITPTQLARCINSLKPAPLIYGMSFAAYHRLHNNSIVPLLRSKIKYEVEIMQHLLDSLTFDFDVVKFFSVAKVITLHTGMTTDNLHCLYGWSSTFLNTDLAITFQTANETRLCNDFLGRTMFDIVKIISRNILCSQNSTQCRKNPCGGNMTCAEIPPDSFHCTCNVGFTGDAVQGCTELDPDLSNPTSSSHSISTPSPDSESNPTPSKFNPTPSSNKKSNATPSPDKTLSVVIGTVVTTLIVIVTVVVCFLHRRKPKRKKRDIGNYIENSTFEFQGNTPQNRTLPEEAYSDNGYLQPADVQSNRRLPEAPYSDNGYLKPADIQPNRRLPEAPYSDDYLKPADIQSSRRLPEAPYSGYLKPADIQPNRRLPETPIYSNSIYYSETAVYSELIASKRIPIDANYQHLSHNNKQGEQAQLDNKLDAEKNQQIVSLNMLNNRGDAASIGENCSDVINQHGNEVPEESLYEELA</sequence>
<evidence type="ECO:0000313" key="5">
    <source>
        <dbReference type="Proteomes" id="UP001152795"/>
    </source>
</evidence>
<dbReference type="Proteomes" id="UP001152795">
    <property type="component" value="Unassembled WGS sequence"/>
</dbReference>
<protein>
    <submittedName>
        <fullName evidence="4">---NA</fullName>
    </submittedName>
</protein>
<dbReference type="AlphaFoldDB" id="A0A6S7GVH6"/>
<feature type="compositionally biased region" description="Polar residues" evidence="2">
    <location>
        <begin position="816"/>
        <end position="826"/>
    </location>
</feature>